<dbReference type="InParanoid" id="A0A2P5DSV2"/>
<organism evidence="1 2">
    <name type="scientific">Trema orientale</name>
    <name type="common">Charcoal tree</name>
    <name type="synonym">Celtis orientalis</name>
    <dbReference type="NCBI Taxonomy" id="63057"/>
    <lineage>
        <taxon>Eukaryota</taxon>
        <taxon>Viridiplantae</taxon>
        <taxon>Streptophyta</taxon>
        <taxon>Embryophyta</taxon>
        <taxon>Tracheophyta</taxon>
        <taxon>Spermatophyta</taxon>
        <taxon>Magnoliopsida</taxon>
        <taxon>eudicotyledons</taxon>
        <taxon>Gunneridae</taxon>
        <taxon>Pentapetalae</taxon>
        <taxon>rosids</taxon>
        <taxon>fabids</taxon>
        <taxon>Rosales</taxon>
        <taxon>Cannabaceae</taxon>
        <taxon>Trema</taxon>
    </lineage>
</organism>
<name>A0A2P5DSV2_TREOI</name>
<comment type="caution">
    <text evidence="1">The sequence shown here is derived from an EMBL/GenBank/DDBJ whole genome shotgun (WGS) entry which is preliminary data.</text>
</comment>
<accession>A0A2P5DSV2</accession>
<protein>
    <submittedName>
        <fullName evidence="1">Uncharacterized protein</fullName>
    </submittedName>
</protein>
<dbReference type="EMBL" id="JXTC01000251">
    <property type="protein sequence ID" value="PON76358.1"/>
    <property type="molecule type" value="Genomic_DNA"/>
</dbReference>
<keyword evidence="2" id="KW-1185">Reference proteome</keyword>
<gene>
    <name evidence="1" type="ORF">TorRG33x02_242980</name>
</gene>
<dbReference type="Proteomes" id="UP000237000">
    <property type="component" value="Unassembled WGS sequence"/>
</dbReference>
<evidence type="ECO:0000313" key="1">
    <source>
        <dbReference type="EMBL" id="PON76358.1"/>
    </source>
</evidence>
<proteinExistence type="predicted"/>
<dbReference type="AlphaFoldDB" id="A0A2P5DSV2"/>
<reference evidence="2" key="1">
    <citation type="submission" date="2016-06" db="EMBL/GenBank/DDBJ databases">
        <title>Parallel loss of symbiosis genes in relatives of nitrogen-fixing non-legume Parasponia.</title>
        <authorList>
            <person name="Van Velzen R."/>
            <person name="Holmer R."/>
            <person name="Bu F."/>
            <person name="Rutten L."/>
            <person name="Van Zeijl A."/>
            <person name="Liu W."/>
            <person name="Santuari L."/>
            <person name="Cao Q."/>
            <person name="Sharma T."/>
            <person name="Shen D."/>
            <person name="Roswanjaya Y."/>
            <person name="Wardhani T."/>
            <person name="Kalhor M.S."/>
            <person name="Jansen J."/>
            <person name="Van den Hoogen J."/>
            <person name="Gungor B."/>
            <person name="Hartog M."/>
            <person name="Hontelez J."/>
            <person name="Verver J."/>
            <person name="Yang W.-C."/>
            <person name="Schijlen E."/>
            <person name="Repin R."/>
            <person name="Schilthuizen M."/>
            <person name="Schranz E."/>
            <person name="Heidstra R."/>
            <person name="Miyata K."/>
            <person name="Fedorova E."/>
            <person name="Kohlen W."/>
            <person name="Bisseling T."/>
            <person name="Smit S."/>
            <person name="Geurts R."/>
        </authorList>
    </citation>
    <scope>NUCLEOTIDE SEQUENCE [LARGE SCALE GENOMIC DNA]</scope>
    <source>
        <strain evidence="2">cv. RG33-2</strain>
    </source>
</reference>
<evidence type="ECO:0000313" key="2">
    <source>
        <dbReference type="Proteomes" id="UP000237000"/>
    </source>
</evidence>
<sequence length="47" mass="5458">MALIKRVSLERRIHIILNLSFIIYCDDYLSSKSLIPPMKSKPTLLLL</sequence>